<organism evidence="3 4">
    <name type="scientific">Kutzneria buriramensis</name>
    <dbReference type="NCBI Taxonomy" id="1045776"/>
    <lineage>
        <taxon>Bacteria</taxon>
        <taxon>Bacillati</taxon>
        <taxon>Actinomycetota</taxon>
        <taxon>Actinomycetes</taxon>
        <taxon>Pseudonocardiales</taxon>
        <taxon>Pseudonocardiaceae</taxon>
        <taxon>Kutzneria</taxon>
    </lineage>
</organism>
<protein>
    <recommendedName>
        <fullName evidence="2">Trypsin-co-occurring domain-containing protein</fullName>
    </recommendedName>
</protein>
<evidence type="ECO:0000313" key="4">
    <source>
        <dbReference type="Proteomes" id="UP000256269"/>
    </source>
</evidence>
<sequence>MTYLVELPVGEANGQPQTIAVEIEQAEDGLVQVSRPGEVVARAGRSLGEMLAGVRPVAEHFVQGFRDMATAPDEIGIEFGLSLSAKADVIISSTAAQANFKVTLKWHKQPADEPAPSREEPTASAVEEPTE</sequence>
<evidence type="ECO:0000313" key="3">
    <source>
        <dbReference type="EMBL" id="REH35737.1"/>
    </source>
</evidence>
<evidence type="ECO:0000256" key="1">
    <source>
        <dbReference type="SAM" id="MobiDB-lite"/>
    </source>
</evidence>
<dbReference type="RefSeq" id="WP_116179803.1">
    <property type="nucleotide sequence ID" value="NZ_CP144375.1"/>
</dbReference>
<dbReference type="OrthoDB" id="163090at2"/>
<dbReference type="InterPro" id="IPR045794">
    <property type="entry name" value="Trypco1"/>
</dbReference>
<keyword evidence="4" id="KW-1185">Reference proteome</keyword>
<accession>A0A3E0GZZ2</accession>
<comment type="caution">
    <text evidence="3">The sequence shown here is derived from an EMBL/GenBank/DDBJ whole genome shotgun (WGS) entry which is preliminary data.</text>
</comment>
<name>A0A3E0GZZ2_9PSEU</name>
<feature type="region of interest" description="Disordered" evidence="1">
    <location>
        <begin position="107"/>
        <end position="131"/>
    </location>
</feature>
<proteinExistence type="predicted"/>
<gene>
    <name evidence="3" type="ORF">BCF44_117125</name>
</gene>
<dbReference type="EMBL" id="QUNO01000017">
    <property type="protein sequence ID" value="REH35737.1"/>
    <property type="molecule type" value="Genomic_DNA"/>
</dbReference>
<dbReference type="Pfam" id="PF19493">
    <property type="entry name" value="Trypco1"/>
    <property type="match status" value="1"/>
</dbReference>
<dbReference type="Proteomes" id="UP000256269">
    <property type="component" value="Unassembled WGS sequence"/>
</dbReference>
<reference evidence="3 4" key="1">
    <citation type="submission" date="2018-08" db="EMBL/GenBank/DDBJ databases">
        <title>Genomic Encyclopedia of Archaeal and Bacterial Type Strains, Phase II (KMG-II): from individual species to whole genera.</title>
        <authorList>
            <person name="Goeker M."/>
        </authorList>
    </citation>
    <scope>NUCLEOTIDE SEQUENCE [LARGE SCALE GENOMIC DNA]</scope>
    <source>
        <strain evidence="3 4">DSM 45791</strain>
    </source>
</reference>
<dbReference type="AlphaFoldDB" id="A0A3E0GZZ2"/>
<feature type="compositionally biased region" description="Basic and acidic residues" evidence="1">
    <location>
        <begin position="109"/>
        <end position="121"/>
    </location>
</feature>
<evidence type="ECO:0000259" key="2">
    <source>
        <dbReference type="Pfam" id="PF19493"/>
    </source>
</evidence>
<dbReference type="NCBIfam" id="NF041216">
    <property type="entry name" value="CU044_2847_fam"/>
    <property type="match status" value="1"/>
</dbReference>
<feature type="domain" description="Trypsin-co-occurring" evidence="2">
    <location>
        <begin position="17"/>
        <end position="108"/>
    </location>
</feature>